<evidence type="ECO:0000256" key="1">
    <source>
        <dbReference type="SAM" id="MobiDB-lite"/>
    </source>
</evidence>
<organism evidence="2 3">
    <name type="scientific">Trichonephila clavata</name>
    <name type="common">Joro spider</name>
    <name type="synonym">Nephila clavata</name>
    <dbReference type="NCBI Taxonomy" id="2740835"/>
    <lineage>
        <taxon>Eukaryota</taxon>
        <taxon>Metazoa</taxon>
        <taxon>Ecdysozoa</taxon>
        <taxon>Arthropoda</taxon>
        <taxon>Chelicerata</taxon>
        <taxon>Arachnida</taxon>
        <taxon>Araneae</taxon>
        <taxon>Araneomorphae</taxon>
        <taxon>Entelegynae</taxon>
        <taxon>Araneoidea</taxon>
        <taxon>Nephilidae</taxon>
        <taxon>Trichonephila</taxon>
    </lineage>
</organism>
<feature type="region of interest" description="Disordered" evidence="1">
    <location>
        <begin position="1"/>
        <end position="28"/>
    </location>
</feature>
<dbReference type="AlphaFoldDB" id="A0A8X6F192"/>
<feature type="region of interest" description="Disordered" evidence="1">
    <location>
        <begin position="42"/>
        <end position="61"/>
    </location>
</feature>
<name>A0A8X6F192_TRICU</name>
<dbReference type="OrthoDB" id="10428101at2759"/>
<reference evidence="2" key="1">
    <citation type="submission" date="2020-07" db="EMBL/GenBank/DDBJ databases">
        <title>Multicomponent nature underlies the extraordinary mechanical properties of spider dragline silk.</title>
        <authorList>
            <person name="Kono N."/>
            <person name="Nakamura H."/>
            <person name="Mori M."/>
            <person name="Yoshida Y."/>
            <person name="Ohtoshi R."/>
            <person name="Malay A.D."/>
            <person name="Moran D.A.P."/>
            <person name="Tomita M."/>
            <person name="Numata K."/>
            <person name="Arakawa K."/>
        </authorList>
    </citation>
    <scope>NUCLEOTIDE SEQUENCE</scope>
</reference>
<comment type="caution">
    <text evidence="2">The sequence shown here is derived from an EMBL/GenBank/DDBJ whole genome shotgun (WGS) entry which is preliminary data.</text>
</comment>
<proteinExistence type="predicted"/>
<dbReference type="EMBL" id="BMAO01000400">
    <property type="protein sequence ID" value="GFQ66659.1"/>
    <property type="molecule type" value="Genomic_DNA"/>
</dbReference>
<dbReference type="Proteomes" id="UP000887116">
    <property type="component" value="Unassembled WGS sequence"/>
</dbReference>
<gene>
    <name evidence="2" type="ORF">TNCT_103671</name>
</gene>
<evidence type="ECO:0000313" key="2">
    <source>
        <dbReference type="EMBL" id="GFQ66659.1"/>
    </source>
</evidence>
<accession>A0A8X6F192</accession>
<protein>
    <submittedName>
        <fullName evidence="2">Uncharacterized protein</fullName>
    </submittedName>
</protein>
<keyword evidence="3" id="KW-1185">Reference proteome</keyword>
<sequence>MEGNVKKSTFASMRSDPSPNWSDYTSANRCQEEVQPEVTYGQFGGGERCQPRHKSAPHLTPTDACHLKLTHANKCCPCRAR</sequence>
<evidence type="ECO:0000313" key="3">
    <source>
        <dbReference type="Proteomes" id="UP000887116"/>
    </source>
</evidence>